<keyword evidence="2" id="KW-1185">Reference proteome</keyword>
<feature type="non-terminal residue" evidence="1">
    <location>
        <position position="1"/>
    </location>
</feature>
<reference evidence="1 2" key="1">
    <citation type="journal article" date="2013" name="Proc. Natl. Acad. Sci. U.S.A.">
        <title>The king cobra genome reveals dynamic gene evolution and adaptation in the snake venom system.</title>
        <authorList>
            <person name="Vonk F.J."/>
            <person name="Casewell N.R."/>
            <person name="Henkel C.V."/>
            <person name="Heimberg A.M."/>
            <person name="Jansen H.J."/>
            <person name="McCleary R.J."/>
            <person name="Kerkkamp H.M."/>
            <person name="Vos R.A."/>
            <person name="Guerreiro I."/>
            <person name="Calvete J.J."/>
            <person name="Wuster W."/>
            <person name="Woods A.E."/>
            <person name="Logan J.M."/>
            <person name="Harrison R.A."/>
            <person name="Castoe T.A."/>
            <person name="de Koning A.P."/>
            <person name="Pollock D.D."/>
            <person name="Yandell M."/>
            <person name="Calderon D."/>
            <person name="Renjifo C."/>
            <person name="Currier R.B."/>
            <person name="Salgado D."/>
            <person name="Pla D."/>
            <person name="Sanz L."/>
            <person name="Hyder A.S."/>
            <person name="Ribeiro J.M."/>
            <person name="Arntzen J.W."/>
            <person name="van den Thillart G.E."/>
            <person name="Boetzer M."/>
            <person name="Pirovano W."/>
            <person name="Dirks R.P."/>
            <person name="Spaink H.P."/>
            <person name="Duboule D."/>
            <person name="McGlinn E."/>
            <person name="Kini R.M."/>
            <person name="Richardson M.K."/>
        </authorList>
    </citation>
    <scope>NUCLEOTIDE SEQUENCE</scope>
    <source>
        <tissue evidence="1">Blood</tissue>
    </source>
</reference>
<evidence type="ECO:0000313" key="1">
    <source>
        <dbReference type="EMBL" id="ETE57878.1"/>
    </source>
</evidence>
<dbReference type="Proteomes" id="UP000018936">
    <property type="component" value="Unassembled WGS sequence"/>
</dbReference>
<gene>
    <name evidence="1" type="ORF">L345_16404</name>
</gene>
<evidence type="ECO:0000313" key="2">
    <source>
        <dbReference type="Proteomes" id="UP000018936"/>
    </source>
</evidence>
<accession>V8N891</accession>
<proteinExistence type="predicted"/>
<comment type="caution">
    <text evidence="1">The sequence shown here is derived from an EMBL/GenBank/DDBJ whole genome shotgun (WGS) entry which is preliminary data.</text>
</comment>
<protein>
    <submittedName>
        <fullName evidence="1">Uncharacterized protein</fullName>
    </submittedName>
</protein>
<name>V8N891_OPHHA</name>
<dbReference type="EMBL" id="AZIM01007603">
    <property type="protein sequence ID" value="ETE57878.1"/>
    <property type="molecule type" value="Genomic_DNA"/>
</dbReference>
<organism evidence="1 2">
    <name type="scientific">Ophiophagus hannah</name>
    <name type="common">King cobra</name>
    <name type="synonym">Naja hannah</name>
    <dbReference type="NCBI Taxonomy" id="8665"/>
    <lineage>
        <taxon>Eukaryota</taxon>
        <taxon>Metazoa</taxon>
        <taxon>Chordata</taxon>
        <taxon>Craniata</taxon>
        <taxon>Vertebrata</taxon>
        <taxon>Euteleostomi</taxon>
        <taxon>Lepidosauria</taxon>
        <taxon>Squamata</taxon>
        <taxon>Bifurcata</taxon>
        <taxon>Unidentata</taxon>
        <taxon>Episquamata</taxon>
        <taxon>Toxicofera</taxon>
        <taxon>Serpentes</taxon>
        <taxon>Colubroidea</taxon>
        <taxon>Elapidae</taxon>
        <taxon>Elapinae</taxon>
        <taxon>Ophiophagus</taxon>
    </lineage>
</organism>
<dbReference type="AlphaFoldDB" id="V8N891"/>
<sequence length="65" mass="7711">MSNFFSLDCLPQIWQQVLPFNINSNDYVPPPFLGWGIKYKAGARFLQEEKFPLGETGRMEQNEWW</sequence>